<dbReference type="InterPro" id="IPR012910">
    <property type="entry name" value="Plug_dom"/>
</dbReference>
<evidence type="ECO:0000256" key="10">
    <source>
        <dbReference type="ARBA" id="ARBA00023136"/>
    </source>
</evidence>
<keyword evidence="6 15" id="KW-0732">Signal</keyword>
<sequence>MSSAYRLLALLFLPVSAALAQSPAPPDTVAKPVVQGVRLSEATVVGYGQNLPLRRTAAAVGVVGASTIERFSEASLTQAVNTLPGVRLEERATASYRLSVRGSTLRSPFGVRNVKVYYEGIPFTEASGSTPLNILDAGTLGRIEVIKGPAASVYGAGTGGAVLLSNRRPWPNSTRTGVGFTAGSFGLRRYTATAETADSTHSLRAQYARQTLDGYRQNSAQRRDVLTLDGEWAISDKQTVGVHVLYSDLFYQLPGSLTRAQFYQNPRQARPSTATQPGTVEQRADYRSRTALLGATHEYRFTAGLSNTTTLYTTAAVIRTPFLVDFERNTQVGLGGRTVFNYRTLLLGRPLRVQAGGEVQNGFENARNYQNRGGTPGPLRYDDEVRTATGFAFSQADWELPANFLLTVGASYNRLRYRIYRVLDATVQPNTSYNITRNFRPEVSPRVALLREFGQRLSVYGSVSTGFSPPSEEEIRPSDASLNSSLQAERGTSYEVGARGKLLDDLVTFDVALYDFRLRQTIVTRTTEQGAVLFANAGNTRQRGAEVALSGWLWRVWRPSENVIDDPTFDLPMQLRENEGLRVWASYAYNNYLFGRYESGGNNFSGNRLTGAAPHTLTAGANVGLLGFYLTPTLSHQARLPLNDANTEYAPGYWTFAARTGWRHNLLRERLAVDVYAGIENATDRRYSLGNDLNAFGSRYFQPAPGRNYYGGLTLGWRW</sequence>
<dbReference type="PROSITE" id="PS52016">
    <property type="entry name" value="TONB_DEPENDENT_REC_3"/>
    <property type="match status" value="1"/>
</dbReference>
<keyword evidence="7" id="KW-0408">Iron</keyword>
<dbReference type="PANTHER" id="PTHR32552">
    <property type="entry name" value="FERRICHROME IRON RECEPTOR-RELATED"/>
    <property type="match status" value="1"/>
</dbReference>
<evidence type="ECO:0000256" key="15">
    <source>
        <dbReference type="SAM" id="SignalP"/>
    </source>
</evidence>
<dbReference type="Gene3D" id="2.170.130.10">
    <property type="entry name" value="TonB-dependent receptor, plug domain"/>
    <property type="match status" value="1"/>
</dbReference>
<feature type="domain" description="TonB-dependent receptor plug" evidence="17">
    <location>
        <begin position="53"/>
        <end position="162"/>
    </location>
</feature>
<dbReference type="InterPro" id="IPR039426">
    <property type="entry name" value="TonB-dep_rcpt-like"/>
</dbReference>
<comment type="similarity">
    <text evidence="12 13">Belongs to the TonB-dependent receptor family.</text>
</comment>
<proteinExistence type="inferred from homology"/>
<evidence type="ECO:0000256" key="2">
    <source>
        <dbReference type="ARBA" id="ARBA00022448"/>
    </source>
</evidence>
<evidence type="ECO:0000256" key="4">
    <source>
        <dbReference type="ARBA" id="ARBA00022496"/>
    </source>
</evidence>
<evidence type="ECO:0000256" key="11">
    <source>
        <dbReference type="ARBA" id="ARBA00023237"/>
    </source>
</evidence>
<keyword evidence="19" id="KW-1185">Reference proteome</keyword>
<dbReference type="Pfam" id="PF07715">
    <property type="entry name" value="Plug"/>
    <property type="match status" value="1"/>
</dbReference>
<evidence type="ECO:0000256" key="12">
    <source>
        <dbReference type="PROSITE-ProRule" id="PRU01360"/>
    </source>
</evidence>
<evidence type="ECO:0000256" key="14">
    <source>
        <dbReference type="SAM" id="MobiDB-lite"/>
    </source>
</evidence>
<keyword evidence="4" id="KW-0410">Iron transport</keyword>
<keyword evidence="2 12" id="KW-0813">Transport</keyword>
<dbReference type="RefSeq" id="WP_345223977.1">
    <property type="nucleotide sequence ID" value="NZ_BAABHA010000004.1"/>
</dbReference>
<keyword evidence="11 12" id="KW-0998">Cell outer membrane</keyword>
<comment type="caution">
    <text evidence="18">The sequence shown here is derived from an EMBL/GenBank/DDBJ whole genome shotgun (WGS) entry which is preliminary data.</text>
</comment>
<evidence type="ECO:0000259" key="17">
    <source>
        <dbReference type="Pfam" id="PF07715"/>
    </source>
</evidence>
<protein>
    <submittedName>
        <fullName evidence="18">TonB-dependent receptor PqqU</fullName>
    </submittedName>
</protein>
<keyword evidence="10 12" id="KW-0472">Membrane</keyword>
<feature type="signal peptide" evidence="15">
    <location>
        <begin position="1"/>
        <end position="20"/>
    </location>
</feature>
<evidence type="ECO:0000256" key="7">
    <source>
        <dbReference type="ARBA" id="ARBA00023004"/>
    </source>
</evidence>
<evidence type="ECO:0000256" key="13">
    <source>
        <dbReference type="RuleBase" id="RU003357"/>
    </source>
</evidence>
<keyword evidence="5 12" id="KW-0812">Transmembrane</keyword>
<evidence type="ECO:0000256" key="6">
    <source>
        <dbReference type="ARBA" id="ARBA00022729"/>
    </source>
</evidence>
<evidence type="ECO:0000256" key="5">
    <source>
        <dbReference type="ARBA" id="ARBA00022692"/>
    </source>
</evidence>
<keyword evidence="9 13" id="KW-0798">TonB box</keyword>
<dbReference type="EMBL" id="BAABHA010000004">
    <property type="protein sequence ID" value="GAA4381561.1"/>
    <property type="molecule type" value="Genomic_DNA"/>
</dbReference>
<dbReference type="InterPro" id="IPR037066">
    <property type="entry name" value="Plug_dom_sf"/>
</dbReference>
<dbReference type="Pfam" id="PF00593">
    <property type="entry name" value="TonB_dep_Rec_b-barrel"/>
    <property type="match status" value="1"/>
</dbReference>
<evidence type="ECO:0000259" key="16">
    <source>
        <dbReference type="Pfam" id="PF00593"/>
    </source>
</evidence>
<gene>
    <name evidence="18" type="primary">pqqU</name>
    <name evidence="18" type="ORF">GCM10023186_21130</name>
</gene>
<feature type="region of interest" description="Disordered" evidence="14">
    <location>
        <begin position="464"/>
        <end position="486"/>
    </location>
</feature>
<evidence type="ECO:0000256" key="3">
    <source>
        <dbReference type="ARBA" id="ARBA00022452"/>
    </source>
</evidence>
<evidence type="ECO:0000313" key="18">
    <source>
        <dbReference type="EMBL" id="GAA4381561.1"/>
    </source>
</evidence>
<dbReference type="Proteomes" id="UP001500454">
    <property type="component" value="Unassembled WGS sequence"/>
</dbReference>
<dbReference type="SUPFAM" id="SSF56935">
    <property type="entry name" value="Porins"/>
    <property type="match status" value="1"/>
</dbReference>
<comment type="subcellular location">
    <subcellularLocation>
        <location evidence="1 12">Cell outer membrane</location>
        <topology evidence="1 12">Multi-pass membrane protein</topology>
    </subcellularLocation>
</comment>
<accession>A0ABP8IZ58</accession>
<keyword evidence="3 12" id="KW-1134">Transmembrane beta strand</keyword>
<feature type="domain" description="TonB-dependent receptor-like beta-barrel" evidence="16">
    <location>
        <begin position="223"/>
        <end position="681"/>
    </location>
</feature>
<dbReference type="InterPro" id="IPR036942">
    <property type="entry name" value="Beta-barrel_TonB_sf"/>
</dbReference>
<keyword evidence="18" id="KW-0675">Receptor</keyword>
<evidence type="ECO:0000256" key="8">
    <source>
        <dbReference type="ARBA" id="ARBA00023065"/>
    </source>
</evidence>
<keyword evidence="8" id="KW-0406">Ion transport</keyword>
<name>A0ABP8IZ58_9BACT</name>
<dbReference type="Gene3D" id="2.40.170.20">
    <property type="entry name" value="TonB-dependent receptor, beta-barrel domain"/>
    <property type="match status" value="1"/>
</dbReference>
<dbReference type="InterPro" id="IPR000531">
    <property type="entry name" value="Beta-barrel_TonB"/>
</dbReference>
<reference evidence="19" key="1">
    <citation type="journal article" date="2019" name="Int. J. Syst. Evol. Microbiol.">
        <title>The Global Catalogue of Microorganisms (GCM) 10K type strain sequencing project: providing services to taxonomists for standard genome sequencing and annotation.</title>
        <authorList>
            <consortium name="The Broad Institute Genomics Platform"/>
            <consortium name="The Broad Institute Genome Sequencing Center for Infectious Disease"/>
            <person name="Wu L."/>
            <person name="Ma J."/>
        </authorList>
    </citation>
    <scope>NUCLEOTIDE SEQUENCE [LARGE SCALE GENOMIC DNA]</scope>
    <source>
        <strain evidence="19">JCM 17924</strain>
    </source>
</reference>
<organism evidence="18 19">
    <name type="scientific">Hymenobacter koreensis</name>
    <dbReference type="NCBI Taxonomy" id="1084523"/>
    <lineage>
        <taxon>Bacteria</taxon>
        <taxon>Pseudomonadati</taxon>
        <taxon>Bacteroidota</taxon>
        <taxon>Cytophagia</taxon>
        <taxon>Cytophagales</taxon>
        <taxon>Hymenobacteraceae</taxon>
        <taxon>Hymenobacter</taxon>
    </lineage>
</organism>
<dbReference type="PANTHER" id="PTHR32552:SF68">
    <property type="entry name" value="FERRICHROME OUTER MEMBRANE TRANSPORTER_PHAGE RECEPTOR"/>
    <property type="match status" value="1"/>
</dbReference>
<evidence type="ECO:0000313" key="19">
    <source>
        <dbReference type="Proteomes" id="UP001500454"/>
    </source>
</evidence>
<evidence type="ECO:0000256" key="9">
    <source>
        <dbReference type="ARBA" id="ARBA00023077"/>
    </source>
</evidence>
<feature type="chain" id="PRO_5047005436" evidence="15">
    <location>
        <begin position="21"/>
        <end position="719"/>
    </location>
</feature>
<evidence type="ECO:0000256" key="1">
    <source>
        <dbReference type="ARBA" id="ARBA00004571"/>
    </source>
</evidence>